<feature type="region of interest" description="Disordered" evidence="1">
    <location>
        <begin position="30"/>
        <end position="49"/>
    </location>
</feature>
<dbReference type="Pfam" id="PF12043">
    <property type="entry name" value="DUF3527"/>
    <property type="match status" value="1"/>
</dbReference>
<feature type="compositionally biased region" description="Polar residues" evidence="1">
    <location>
        <begin position="371"/>
        <end position="382"/>
    </location>
</feature>
<dbReference type="PANTHER" id="PTHR31390:SF12">
    <property type="entry name" value="PUTATIVE (DUF3527)-RELATED"/>
    <property type="match status" value="1"/>
</dbReference>
<evidence type="ECO:0000313" key="3">
    <source>
        <dbReference type="Proteomes" id="UP001341840"/>
    </source>
</evidence>
<keyword evidence="3" id="KW-1185">Reference proteome</keyword>
<feature type="compositionally biased region" description="Polar residues" evidence="1">
    <location>
        <begin position="270"/>
        <end position="279"/>
    </location>
</feature>
<name>A0ABU6RH54_9FABA</name>
<accession>A0ABU6RH54</accession>
<dbReference type="EMBL" id="JASCZI010030524">
    <property type="protein sequence ID" value="MED6123347.1"/>
    <property type="molecule type" value="Genomic_DNA"/>
</dbReference>
<dbReference type="Proteomes" id="UP001341840">
    <property type="component" value="Unassembled WGS sequence"/>
</dbReference>
<organism evidence="2 3">
    <name type="scientific">Stylosanthes scabra</name>
    <dbReference type="NCBI Taxonomy" id="79078"/>
    <lineage>
        <taxon>Eukaryota</taxon>
        <taxon>Viridiplantae</taxon>
        <taxon>Streptophyta</taxon>
        <taxon>Embryophyta</taxon>
        <taxon>Tracheophyta</taxon>
        <taxon>Spermatophyta</taxon>
        <taxon>Magnoliopsida</taxon>
        <taxon>eudicotyledons</taxon>
        <taxon>Gunneridae</taxon>
        <taxon>Pentapetalae</taxon>
        <taxon>rosids</taxon>
        <taxon>fabids</taxon>
        <taxon>Fabales</taxon>
        <taxon>Fabaceae</taxon>
        <taxon>Papilionoideae</taxon>
        <taxon>50 kb inversion clade</taxon>
        <taxon>dalbergioids sensu lato</taxon>
        <taxon>Dalbergieae</taxon>
        <taxon>Pterocarpus clade</taxon>
        <taxon>Stylosanthes</taxon>
    </lineage>
</organism>
<feature type="compositionally biased region" description="Low complexity" evidence="1">
    <location>
        <begin position="330"/>
        <end position="347"/>
    </location>
</feature>
<gene>
    <name evidence="2" type="ORF">PIB30_048341</name>
</gene>
<feature type="compositionally biased region" description="Polar residues" evidence="1">
    <location>
        <begin position="298"/>
        <end position="308"/>
    </location>
</feature>
<protein>
    <submittedName>
        <fullName evidence="2">Uncharacterized protein</fullName>
    </submittedName>
</protein>
<evidence type="ECO:0000256" key="1">
    <source>
        <dbReference type="SAM" id="MobiDB-lite"/>
    </source>
</evidence>
<feature type="compositionally biased region" description="Basic residues" evidence="1">
    <location>
        <begin position="258"/>
        <end position="267"/>
    </location>
</feature>
<proteinExistence type="predicted"/>
<feature type="compositionally biased region" description="Basic and acidic residues" evidence="1">
    <location>
        <begin position="286"/>
        <end position="297"/>
    </location>
</feature>
<comment type="caution">
    <text evidence="2">The sequence shown here is derived from an EMBL/GenBank/DDBJ whole genome shotgun (WGS) entry which is preliminary data.</text>
</comment>
<feature type="compositionally biased region" description="Polar residues" evidence="1">
    <location>
        <begin position="944"/>
        <end position="954"/>
    </location>
</feature>
<reference evidence="2 3" key="1">
    <citation type="journal article" date="2023" name="Plants (Basel)">
        <title>Bridging the Gap: Combining Genomics and Transcriptomics Approaches to Understand Stylosanthes scabra, an Orphan Legume from the Brazilian Caatinga.</title>
        <authorList>
            <person name="Ferreira-Neto J.R.C."/>
            <person name="da Silva M.D."/>
            <person name="Binneck E."/>
            <person name="de Melo N.F."/>
            <person name="da Silva R.H."/>
            <person name="de Melo A.L.T.M."/>
            <person name="Pandolfi V."/>
            <person name="Bustamante F.O."/>
            <person name="Brasileiro-Vidal A.C."/>
            <person name="Benko-Iseppon A.M."/>
        </authorList>
    </citation>
    <scope>NUCLEOTIDE SEQUENCE [LARGE SCALE GENOMIC DNA]</scope>
    <source>
        <tissue evidence="2">Leaves</tissue>
    </source>
</reference>
<feature type="region of interest" description="Disordered" evidence="1">
    <location>
        <begin position="178"/>
        <end position="232"/>
    </location>
</feature>
<sequence>MQFSEKRSDELLKPSEDMVFGLDLRKISSKRHSSLKTAKESSVLPQTNRILNDADKLKLKSSVDPEHHDFKQKAKKDAVGKIENRDSFRRNTTDSDELVKHMSNLPGYLLQPDRGHKSQEKAFNVGVLDWSRLEKWSHNHNHIPVLSSNFAAFSSSESSSRAATKLCESSSRAVPKSSIRSVSFKEKMDEKKGVGSSSRTRSSKKNRECLPENSKLSFPNVQRSGSSRSETKCIDEQRIAPLAFESFSKTHSDVSLERRRRKDHSKRTLQDGTSTSNSRLHGVSHVPKEIASRRDDGAQQNKDSSQEYNLKKKERHHKSSSDIGQPAVISKNKGVSVRSKKVNSSSRETGKKLDQLQQSDSDNSHKHCDNKLSNNVLPSPQEIPQASYLDDFRLSELPSSSDEKLSESSQSSLSYVSFPENFCTEDVCPEIPHSSTLSSGVEFTSLERVRHSTTASLDMDFSSVAFEAPAYANRNSKRHSLGAYSEGDLFGTNQRNPCVLSNIKEPLDQESPELTARSWRGRNISHSRRFSFSLSRIGRSFSFKEPPTLRQSGSNYVGAKSGPVTPECSVRWDNPGKEKANSNRYNPSPLRRLLDPILRHKASSIHHSAESSQTQNGSLNSVSFTAVRASESLPSERSKGSLVHGLLQLTMKNGLPLFKFVLNNEKNIFAATRRSLSPLEKDDWDSYFTFYLVNEIKKKSGGWMSHGSKEKSCGYVYNCIAQMKFNSSKITEPINQNLSRQRMVKEYVLIAQTEPKLVQSREIAAVVIETPWENSSNKAMHIDNDLLKQGCLRCLSNERCLCSSSGLNNMCSTKVILPGGVHGSPDKGEPSPLIFRWKTGGSCDCGGWDIGCKLLVLSNQKHQSSNIPKCSKPFHDRFQLYAEDGDKQDTPIFALSPMKDGFYSVEFHSSVTYLQAFFIAVAVLSCQKLPSFSEMGKMLEENLKQPSSKNNRSQGKAPLKYTPIPPLSPVGRV</sequence>
<evidence type="ECO:0000313" key="2">
    <source>
        <dbReference type="EMBL" id="MED6123347.1"/>
    </source>
</evidence>
<feature type="compositionally biased region" description="Basic and acidic residues" evidence="1">
    <location>
        <begin position="183"/>
        <end position="193"/>
    </location>
</feature>
<feature type="region of interest" description="Disordered" evidence="1">
    <location>
        <begin position="943"/>
        <end position="973"/>
    </location>
</feature>
<feature type="region of interest" description="Disordered" evidence="1">
    <location>
        <begin position="250"/>
        <end position="382"/>
    </location>
</feature>
<feature type="compositionally biased region" description="Pro residues" evidence="1">
    <location>
        <begin position="963"/>
        <end position="973"/>
    </location>
</feature>
<dbReference type="PANTHER" id="PTHR31390">
    <property type="entry name" value="EXPRESSED PROTEIN"/>
    <property type="match status" value="1"/>
</dbReference>
<feature type="region of interest" description="Disordered" evidence="1">
    <location>
        <begin position="565"/>
        <end position="588"/>
    </location>
</feature>
<dbReference type="InterPro" id="IPR021916">
    <property type="entry name" value="DUF3527"/>
</dbReference>
<feature type="compositionally biased region" description="Polar residues" evidence="1">
    <location>
        <begin position="214"/>
        <end position="228"/>
    </location>
</feature>